<accession>A0AAN8WXA6</accession>
<sequence>LDEADDVVLQVFCITKTNIDEVDDVVLQVFCIAKTDIDEADDVMRVVLFHCSEYQYYLPKR</sequence>
<comment type="caution">
    <text evidence="1">The sequence shown here is derived from an EMBL/GenBank/DDBJ whole genome shotgun (WGS) entry which is preliminary data.</text>
</comment>
<name>A0AAN8WXA6_HALRR</name>
<organism evidence="1 2">
    <name type="scientific">Halocaridina rubra</name>
    <name type="common">Hawaiian red shrimp</name>
    <dbReference type="NCBI Taxonomy" id="373956"/>
    <lineage>
        <taxon>Eukaryota</taxon>
        <taxon>Metazoa</taxon>
        <taxon>Ecdysozoa</taxon>
        <taxon>Arthropoda</taxon>
        <taxon>Crustacea</taxon>
        <taxon>Multicrustacea</taxon>
        <taxon>Malacostraca</taxon>
        <taxon>Eumalacostraca</taxon>
        <taxon>Eucarida</taxon>
        <taxon>Decapoda</taxon>
        <taxon>Pleocyemata</taxon>
        <taxon>Caridea</taxon>
        <taxon>Atyoidea</taxon>
        <taxon>Atyidae</taxon>
        <taxon>Halocaridina</taxon>
    </lineage>
</organism>
<keyword evidence="2" id="KW-1185">Reference proteome</keyword>
<proteinExistence type="predicted"/>
<gene>
    <name evidence="1" type="ORF">SK128_014002</name>
</gene>
<dbReference type="AlphaFoldDB" id="A0AAN8WXA6"/>
<dbReference type="Proteomes" id="UP001381693">
    <property type="component" value="Unassembled WGS sequence"/>
</dbReference>
<feature type="non-terminal residue" evidence="1">
    <location>
        <position position="1"/>
    </location>
</feature>
<dbReference type="EMBL" id="JAXCGZ010017502">
    <property type="protein sequence ID" value="KAK7068015.1"/>
    <property type="molecule type" value="Genomic_DNA"/>
</dbReference>
<evidence type="ECO:0000313" key="2">
    <source>
        <dbReference type="Proteomes" id="UP001381693"/>
    </source>
</evidence>
<protein>
    <submittedName>
        <fullName evidence="1">Uncharacterized protein</fullName>
    </submittedName>
</protein>
<evidence type="ECO:0000313" key="1">
    <source>
        <dbReference type="EMBL" id="KAK7068015.1"/>
    </source>
</evidence>
<reference evidence="1 2" key="1">
    <citation type="submission" date="2023-11" db="EMBL/GenBank/DDBJ databases">
        <title>Halocaridina rubra genome assembly.</title>
        <authorList>
            <person name="Smith C."/>
        </authorList>
    </citation>
    <scope>NUCLEOTIDE SEQUENCE [LARGE SCALE GENOMIC DNA]</scope>
    <source>
        <strain evidence="1">EP-1</strain>
        <tissue evidence="1">Whole</tissue>
    </source>
</reference>